<dbReference type="SUPFAM" id="SSF55120">
    <property type="entry name" value="Pseudouridine synthase"/>
    <property type="match status" value="1"/>
</dbReference>
<dbReference type="GO" id="GO:0000455">
    <property type="term" value="P:enzyme-directed rRNA pseudouridine synthesis"/>
    <property type="evidence" value="ECO:0007669"/>
    <property type="project" value="TreeGrafter"/>
</dbReference>
<reference evidence="7" key="1">
    <citation type="submission" date="2021-08" db="EMBL/GenBank/DDBJ databases">
        <title>Comparative analyses of Brucepasteria parasyntrophica and Teretinema zuelzerae.</title>
        <authorList>
            <person name="Song Y."/>
            <person name="Brune A."/>
        </authorList>
    </citation>
    <scope>NUCLEOTIDE SEQUENCE</scope>
    <source>
        <strain evidence="7">DSM 1903</strain>
    </source>
</reference>
<gene>
    <name evidence="7" type="ORF">K7J14_08145</name>
</gene>
<keyword evidence="2 5" id="KW-0413">Isomerase</keyword>
<dbReference type="CDD" id="cd02869">
    <property type="entry name" value="PseudoU_synth_RluA_like"/>
    <property type="match status" value="1"/>
</dbReference>
<dbReference type="PANTHER" id="PTHR21600">
    <property type="entry name" value="MITOCHONDRIAL RNA PSEUDOURIDINE SYNTHASE"/>
    <property type="match status" value="1"/>
</dbReference>
<comment type="function">
    <text evidence="5">Responsible for synthesis of pseudouridine from uracil.</text>
</comment>
<evidence type="ECO:0000256" key="4">
    <source>
        <dbReference type="PROSITE-ProRule" id="PRU00182"/>
    </source>
</evidence>
<dbReference type="Gene3D" id="3.10.290.10">
    <property type="entry name" value="RNA-binding S4 domain"/>
    <property type="match status" value="1"/>
</dbReference>
<organism evidence="7 8">
    <name type="scientific">Teretinema zuelzerae</name>
    <dbReference type="NCBI Taxonomy" id="156"/>
    <lineage>
        <taxon>Bacteria</taxon>
        <taxon>Pseudomonadati</taxon>
        <taxon>Spirochaetota</taxon>
        <taxon>Spirochaetia</taxon>
        <taxon>Spirochaetales</taxon>
        <taxon>Treponemataceae</taxon>
        <taxon>Teretinema</taxon>
    </lineage>
</organism>
<dbReference type="CDD" id="cd00165">
    <property type="entry name" value="S4"/>
    <property type="match status" value="1"/>
</dbReference>
<protein>
    <recommendedName>
        <fullName evidence="5">Pseudouridine synthase</fullName>
        <ecNumber evidence="5">5.4.99.-</ecNumber>
    </recommendedName>
</protein>
<dbReference type="GO" id="GO:0009982">
    <property type="term" value="F:pseudouridine synthase activity"/>
    <property type="evidence" value="ECO:0007669"/>
    <property type="project" value="InterPro"/>
</dbReference>
<feature type="domain" description="Pseudouridine synthase RsuA/RluA-like" evidence="6">
    <location>
        <begin position="72"/>
        <end position="225"/>
    </location>
</feature>
<proteinExistence type="inferred from homology"/>
<evidence type="ECO:0000313" key="7">
    <source>
        <dbReference type="EMBL" id="MCD1654674.1"/>
    </source>
</evidence>
<dbReference type="Proteomes" id="UP001198163">
    <property type="component" value="Unassembled WGS sequence"/>
</dbReference>
<dbReference type="GO" id="GO:0003723">
    <property type="term" value="F:RNA binding"/>
    <property type="evidence" value="ECO:0007669"/>
    <property type="project" value="UniProtKB-KW"/>
</dbReference>
<dbReference type="AlphaFoldDB" id="A0AAE3JLB8"/>
<name>A0AAE3JLB8_9SPIR</name>
<dbReference type="PROSITE" id="PS50889">
    <property type="entry name" value="S4"/>
    <property type="match status" value="1"/>
</dbReference>
<evidence type="ECO:0000256" key="2">
    <source>
        <dbReference type="ARBA" id="ARBA00023235"/>
    </source>
</evidence>
<dbReference type="Pfam" id="PF00849">
    <property type="entry name" value="PseudoU_synth_2"/>
    <property type="match status" value="1"/>
</dbReference>
<comment type="caution">
    <text evidence="7">The sequence shown here is derived from an EMBL/GenBank/DDBJ whole genome shotgun (WGS) entry which is preliminary data.</text>
</comment>
<keyword evidence="8" id="KW-1185">Reference proteome</keyword>
<dbReference type="PANTHER" id="PTHR21600:SF44">
    <property type="entry name" value="RIBOSOMAL LARGE SUBUNIT PSEUDOURIDINE SYNTHASE D"/>
    <property type="match status" value="1"/>
</dbReference>
<comment type="similarity">
    <text evidence="1 5">Belongs to the pseudouridine synthase RluA family.</text>
</comment>
<evidence type="ECO:0000313" key="8">
    <source>
        <dbReference type="Proteomes" id="UP001198163"/>
    </source>
</evidence>
<dbReference type="EC" id="5.4.99.-" evidence="5"/>
<evidence type="ECO:0000256" key="3">
    <source>
        <dbReference type="PIRSR" id="PIRSR606225-1"/>
    </source>
</evidence>
<dbReference type="GO" id="GO:0140098">
    <property type="term" value="F:catalytic activity, acting on RNA"/>
    <property type="evidence" value="ECO:0007669"/>
    <property type="project" value="UniProtKB-ARBA"/>
</dbReference>
<feature type="active site" evidence="3">
    <location>
        <position position="121"/>
    </location>
</feature>
<dbReference type="InterPro" id="IPR036986">
    <property type="entry name" value="S4_RNA-bd_sf"/>
</dbReference>
<keyword evidence="4" id="KW-0694">RNA-binding</keyword>
<evidence type="ECO:0000259" key="6">
    <source>
        <dbReference type="Pfam" id="PF00849"/>
    </source>
</evidence>
<evidence type="ECO:0000256" key="1">
    <source>
        <dbReference type="ARBA" id="ARBA00010876"/>
    </source>
</evidence>
<dbReference type="Gene3D" id="3.30.2350.10">
    <property type="entry name" value="Pseudouridine synthase"/>
    <property type="match status" value="1"/>
</dbReference>
<dbReference type="NCBIfam" id="TIGR00005">
    <property type="entry name" value="rluA_subfam"/>
    <property type="match status" value="1"/>
</dbReference>
<dbReference type="SUPFAM" id="SSF55174">
    <property type="entry name" value="Alpha-L RNA-binding motif"/>
    <property type="match status" value="1"/>
</dbReference>
<dbReference type="InterPro" id="IPR006225">
    <property type="entry name" value="PsdUridine_synth_RluC/D"/>
</dbReference>
<evidence type="ECO:0000256" key="5">
    <source>
        <dbReference type="RuleBase" id="RU362028"/>
    </source>
</evidence>
<dbReference type="InterPro" id="IPR050188">
    <property type="entry name" value="RluA_PseudoU_synthase"/>
</dbReference>
<sequence>MRLDKYCATLEGAPSRSRLKNGALQIVVNDAPAKMSRQVRAGDVIIIEWEDPLPETPEPENIPLDILYEDENVTVVNKKQGMVTHPAAGNWTGTLVHALLWHWGGRCSCGGMRPGIVHRLDKDTSGVLITAKNRESETWLQDQFSGRKVKKIYAAILSGVPKKKDGEIKTHLFRDPRNRKRFTWSEESGRGKASWTSYQVVAVYGSYSLVLFTLHTGRTHQLRVHSKFLGCPILGDPVYGKKDPLFPSATLMLHARSLTIALPFSSEIKTFIAPFPRRFAKVIRKLRDTYDRRKEL</sequence>
<comment type="catalytic activity">
    <reaction evidence="5">
        <text>a uridine in RNA = a pseudouridine in RNA</text>
        <dbReference type="Rhea" id="RHEA:48348"/>
        <dbReference type="Rhea" id="RHEA-COMP:12068"/>
        <dbReference type="Rhea" id="RHEA-COMP:12069"/>
        <dbReference type="ChEBI" id="CHEBI:65314"/>
        <dbReference type="ChEBI" id="CHEBI:65315"/>
    </reaction>
</comment>
<dbReference type="EMBL" id="JAINWA010000003">
    <property type="protein sequence ID" value="MCD1654674.1"/>
    <property type="molecule type" value="Genomic_DNA"/>
</dbReference>
<dbReference type="InterPro" id="IPR006145">
    <property type="entry name" value="PsdUridine_synth_RsuA/RluA"/>
</dbReference>
<dbReference type="InterPro" id="IPR020103">
    <property type="entry name" value="PsdUridine_synth_cat_dom_sf"/>
</dbReference>
<accession>A0AAE3JLB8</accession>